<dbReference type="AlphaFoldDB" id="A0A0A8YF85"/>
<evidence type="ECO:0000313" key="1">
    <source>
        <dbReference type="EMBL" id="JAD21852.1"/>
    </source>
</evidence>
<dbReference type="EMBL" id="GBRH01276043">
    <property type="protein sequence ID" value="JAD21852.1"/>
    <property type="molecule type" value="Transcribed_RNA"/>
</dbReference>
<name>A0A0A8YF85_ARUDO</name>
<accession>A0A0A8YF85</accession>
<reference evidence="1" key="2">
    <citation type="journal article" date="2015" name="Data Brief">
        <title>Shoot transcriptome of the giant reed, Arundo donax.</title>
        <authorList>
            <person name="Barrero R.A."/>
            <person name="Guerrero F.D."/>
            <person name="Moolhuijzen P."/>
            <person name="Goolsby J.A."/>
            <person name="Tidwell J."/>
            <person name="Bellgard S.E."/>
            <person name="Bellgard M.I."/>
        </authorList>
    </citation>
    <scope>NUCLEOTIDE SEQUENCE</scope>
    <source>
        <tissue evidence="1">Shoot tissue taken approximately 20 cm above the soil surface</tissue>
    </source>
</reference>
<organism evidence="1">
    <name type="scientific">Arundo donax</name>
    <name type="common">Giant reed</name>
    <name type="synonym">Donax arundinaceus</name>
    <dbReference type="NCBI Taxonomy" id="35708"/>
    <lineage>
        <taxon>Eukaryota</taxon>
        <taxon>Viridiplantae</taxon>
        <taxon>Streptophyta</taxon>
        <taxon>Embryophyta</taxon>
        <taxon>Tracheophyta</taxon>
        <taxon>Spermatophyta</taxon>
        <taxon>Magnoliopsida</taxon>
        <taxon>Liliopsida</taxon>
        <taxon>Poales</taxon>
        <taxon>Poaceae</taxon>
        <taxon>PACMAD clade</taxon>
        <taxon>Arundinoideae</taxon>
        <taxon>Arundineae</taxon>
        <taxon>Arundo</taxon>
    </lineage>
</organism>
<protein>
    <submittedName>
        <fullName evidence="1">Uncharacterized protein</fullName>
    </submittedName>
</protein>
<sequence length="90" mass="10556">MHDLVHDLARIIAGNELIVPDAWEKVTWSRPEKNYSQHMQLVNYQKQSKVLKEFPGKIRSLHFTECSNLQLQQKSFCKPKYLRVLDISGC</sequence>
<proteinExistence type="predicted"/>
<reference evidence="1" key="1">
    <citation type="submission" date="2014-09" db="EMBL/GenBank/DDBJ databases">
        <authorList>
            <person name="Magalhaes I.L.F."/>
            <person name="Oliveira U."/>
            <person name="Santos F.R."/>
            <person name="Vidigal T.H.D.A."/>
            <person name="Brescovit A.D."/>
            <person name="Santos A.J."/>
        </authorList>
    </citation>
    <scope>NUCLEOTIDE SEQUENCE</scope>
    <source>
        <tissue evidence="1">Shoot tissue taken approximately 20 cm above the soil surface</tissue>
    </source>
</reference>